<keyword evidence="1" id="KW-0812">Transmembrane</keyword>
<feature type="transmembrane region" description="Helical" evidence="1">
    <location>
        <begin position="12"/>
        <end position="30"/>
    </location>
</feature>
<feature type="transmembrane region" description="Helical" evidence="1">
    <location>
        <begin position="89"/>
        <end position="110"/>
    </location>
</feature>
<keyword evidence="1" id="KW-0472">Membrane</keyword>
<reference evidence="3 4" key="1">
    <citation type="submission" date="2015-08" db="EMBL/GenBank/DDBJ databases">
        <authorList>
            <person name="Babu N.S."/>
            <person name="Beckwith C.J."/>
            <person name="Beseler K.G."/>
            <person name="Brison A."/>
            <person name="Carone J.V."/>
            <person name="Caskin T.P."/>
            <person name="Diamond M."/>
            <person name="Durham M.E."/>
            <person name="Foxe J.M."/>
            <person name="Go M."/>
            <person name="Henderson B.A."/>
            <person name="Jones I.B."/>
            <person name="McGettigan J.A."/>
            <person name="Micheletti S.J."/>
            <person name="Nasrallah M.E."/>
            <person name="Ortiz D."/>
            <person name="Piller C.R."/>
            <person name="Privatt S.R."/>
            <person name="Schneider S.L."/>
            <person name="Sharp S."/>
            <person name="Smith T.C."/>
            <person name="Stanton J.D."/>
            <person name="Ullery H.E."/>
            <person name="Wilson R.J."/>
            <person name="Serrano M.G."/>
            <person name="Buck G."/>
            <person name="Lee V."/>
            <person name="Wang Y."/>
            <person name="Carvalho R."/>
            <person name="Voegtly L."/>
            <person name="Shi R."/>
            <person name="Duckworth R."/>
            <person name="Johnson A."/>
            <person name="Loviza R."/>
            <person name="Walstead R."/>
            <person name="Shah Z."/>
            <person name="Kiflezghi M."/>
            <person name="Wade K."/>
            <person name="Ball S.L."/>
            <person name="Bradley K.W."/>
            <person name="Asai D.J."/>
            <person name="Bowman C.A."/>
            <person name="Russell D.A."/>
            <person name="Pope W.H."/>
            <person name="Jacobs-Sera D."/>
            <person name="Hendrix R.W."/>
            <person name="Hatfull G.F."/>
        </authorList>
    </citation>
    <scope>NUCLEOTIDE SEQUENCE [LARGE SCALE GENOMIC DNA]</scope>
    <source>
        <strain evidence="3 4">PUDD_83A45</strain>
    </source>
</reference>
<protein>
    <recommendedName>
        <fullName evidence="2">Terminal beta-(1-&gt;2)-arabinofuranosyltransferase C-terminal domain-containing protein</fullName>
    </recommendedName>
</protein>
<keyword evidence="4" id="KW-1185">Reference proteome</keyword>
<keyword evidence="1" id="KW-1133">Transmembrane helix</keyword>
<sequence>MRSESMRSHERISLYVATAIAAVLAFWGGWTRRWMSDDGLIVLRTVRNLLAGNGPVFNIGERVEANTSTLWQYLITAFAWVTGGRLEDVATSLALTLTILAAGIATYASGRLWQRSALHPLPVVPFGIVIYVALPPARDFATSGLEWGLSLFWLAVWFALLVDWATPARRAKPEAGYLLAFWAGLSWLVRPELALYGGLTGIVLLAFSPRKAPGILAAALPIPAAYQIFRMGYYGLLTPHTAVAKSASDSQWAEGWGYVRDFVDPYVLWLPLLVALITAVSLVAARGVARGRKLAITLLIVGCAFVHVLYVIRVGGDFMHGRMLLLPLFALLLPLMTVPYSRKVAVGATIVAVWATVIVFRGHEADLETFNRPNAELGIVDERSFWTAALGREQGNAPMYAEDFLTSPLMVSYEPVLRQAVKDDAAQIALVRTSQDPLTYEWYPRERVHLDTDLQNLGTTVYWINLGMTSMNASLDARILDTVGLATPLAARMPRDPDGRVGHDKQLSAEWQVADTAVDLHQLPEWIDEEKARQARAALRTPEIAELLASSREPMSRERFLANIRYSLGPGRSLMLDDDPTHYLDPTTLGQLRRGADMGLKTNGNQIAW</sequence>
<feature type="transmembrane region" description="Helical" evidence="1">
    <location>
        <begin position="117"/>
        <end position="135"/>
    </location>
</feature>
<feature type="transmembrane region" description="Helical" evidence="1">
    <location>
        <begin position="344"/>
        <end position="363"/>
    </location>
</feature>
<organism evidence="3 4">
    <name type="scientific">Corynebacterium riegelii</name>
    <dbReference type="NCBI Taxonomy" id="156976"/>
    <lineage>
        <taxon>Bacteria</taxon>
        <taxon>Bacillati</taxon>
        <taxon>Actinomycetota</taxon>
        <taxon>Actinomycetes</taxon>
        <taxon>Mycobacteriales</taxon>
        <taxon>Corynebacteriaceae</taxon>
        <taxon>Corynebacterium</taxon>
    </lineage>
</organism>
<dbReference type="Pfam" id="PF26371">
    <property type="entry name" value="AftB_C"/>
    <property type="match status" value="1"/>
</dbReference>
<evidence type="ECO:0000256" key="1">
    <source>
        <dbReference type="SAM" id="Phobius"/>
    </source>
</evidence>
<dbReference type="STRING" id="156976.AK829_10875"/>
<feature type="transmembrane region" description="Helical" evidence="1">
    <location>
        <begin position="318"/>
        <end position="337"/>
    </location>
</feature>
<evidence type="ECO:0000313" key="3">
    <source>
        <dbReference type="EMBL" id="AKV59541.1"/>
    </source>
</evidence>
<accession>A0A0K1REB3</accession>
<feature type="domain" description="Terminal beta-(1-&gt;2)-arabinofuranosyltransferase C-terminal" evidence="2">
    <location>
        <begin position="407"/>
        <end position="585"/>
    </location>
</feature>
<dbReference type="EMBL" id="CP012342">
    <property type="protein sequence ID" value="AKV59541.1"/>
    <property type="molecule type" value="Genomic_DNA"/>
</dbReference>
<dbReference type="InterPro" id="IPR058983">
    <property type="entry name" value="AftB_C"/>
</dbReference>
<evidence type="ECO:0000259" key="2">
    <source>
        <dbReference type="Pfam" id="PF26371"/>
    </source>
</evidence>
<feature type="transmembrane region" description="Helical" evidence="1">
    <location>
        <begin position="147"/>
        <end position="165"/>
    </location>
</feature>
<dbReference type="NCBIfam" id="NF041480">
    <property type="entry name" value="flag_mot_ctl_ZomB"/>
    <property type="match status" value="1"/>
</dbReference>
<feature type="transmembrane region" description="Helical" evidence="1">
    <location>
        <begin position="294"/>
        <end position="312"/>
    </location>
</feature>
<proteinExistence type="predicted"/>
<name>A0A0K1REB3_9CORY</name>
<feature type="transmembrane region" description="Helical" evidence="1">
    <location>
        <begin position="266"/>
        <end position="285"/>
    </location>
</feature>
<gene>
    <name evidence="3" type="ORF">AK829_10875</name>
</gene>
<dbReference type="PATRIC" id="fig|156976.3.peg.2191"/>
<dbReference type="Proteomes" id="UP000060016">
    <property type="component" value="Chromosome"/>
</dbReference>
<dbReference type="InterPro" id="IPR048243">
    <property type="entry name" value="AftB-like"/>
</dbReference>
<dbReference type="AlphaFoldDB" id="A0A0K1REB3"/>
<evidence type="ECO:0000313" key="4">
    <source>
        <dbReference type="Proteomes" id="UP000060016"/>
    </source>
</evidence>
<feature type="transmembrane region" description="Helical" evidence="1">
    <location>
        <begin position="177"/>
        <end position="207"/>
    </location>
</feature>
<dbReference type="KEGG" id="crie:AK829_10875"/>